<organism evidence="1 2">
    <name type="scientific">Tetrabaena socialis</name>
    <dbReference type="NCBI Taxonomy" id="47790"/>
    <lineage>
        <taxon>Eukaryota</taxon>
        <taxon>Viridiplantae</taxon>
        <taxon>Chlorophyta</taxon>
        <taxon>core chlorophytes</taxon>
        <taxon>Chlorophyceae</taxon>
        <taxon>CS clade</taxon>
        <taxon>Chlamydomonadales</taxon>
        <taxon>Tetrabaenaceae</taxon>
        <taxon>Tetrabaena</taxon>
    </lineage>
</organism>
<dbReference type="Proteomes" id="UP000236333">
    <property type="component" value="Unassembled WGS sequence"/>
</dbReference>
<sequence>MHVGQISFCDGIGYNVKSDEDKERVSGELKAFGISVLARQYETMSKAIHRSPHLLSLRTHGNPYYLYLTKVNGVCQCIFVDKKIQQGYFQPRMILSKLWFDSSLFSGTVFDGEMVRCSAPADATTSWIFILNDLLVDRGQSMTNVNLVRRINRLYDILSTQFIADGMDLCQLQVKKYFPYGDLDRMLSEFMPSLPYSTPGIIFKSFLNMKFRDVLFDFRDDREIRQGQDRMRAKRMKLPASGFQVQVQKFQKSQKDDVEETTPKELRKGIKKEEVKKEEVKSFDVKKTQLPDVYELIDRSNNTKELACIPNIAISKDMRRLFASVGVADSIAMRCRLHDRFKRSWRSPSSGVSLLEVRTYAFLTSSGGELDRVASKDSSRMSWTFGETLHTTRRMSTTPRSEFTSAGNTWYGCFSRVHTMRSTPASSLTATSLSKQTCCEVAPSVS</sequence>
<evidence type="ECO:0008006" key="3">
    <source>
        <dbReference type="Google" id="ProtNLM"/>
    </source>
</evidence>
<accession>A0A2J8A032</accession>
<evidence type="ECO:0000313" key="1">
    <source>
        <dbReference type="EMBL" id="PNH05848.1"/>
    </source>
</evidence>
<name>A0A2J8A032_9CHLO</name>
<gene>
    <name evidence="1" type="ORF">TSOC_007856</name>
</gene>
<proteinExistence type="predicted"/>
<comment type="caution">
    <text evidence="1">The sequence shown here is derived from an EMBL/GenBank/DDBJ whole genome shotgun (WGS) entry which is preliminary data.</text>
</comment>
<dbReference type="EMBL" id="PGGS01000276">
    <property type="protein sequence ID" value="PNH05848.1"/>
    <property type="molecule type" value="Genomic_DNA"/>
</dbReference>
<evidence type="ECO:0000313" key="2">
    <source>
        <dbReference type="Proteomes" id="UP000236333"/>
    </source>
</evidence>
<reference evidence="1 2" key="1">
    <citation type="journal article" date="2017" name="Mol. Biol. Evol.">
        <title>The 4-celled Tetrabaena socialis nuclear genome reveals the essential components for genetic control of cell number at the origin of multicellularity in the volvocine lineage.</title>
        <authorList>
            <person name="Featherston J."/>
            <person name="Arakaki Y."/>
            <person name="Hanschen E.R."/>
            <person name="Ferris P.J."/>
            <person name="Michod R.E."/>
            <person name="Olson B.J.S.C."/>
            <person name="Nozaki H."/>
            <person name="Durand P.M."/>
        </authorList>
    </citation>
    <scope>NUCLEOTIDE SEQUENCE [LARGE SCALE GENOMIC DNA]</scope>
    <source>
        <strain evidence="1 2">NIES-571</strain>
    </source>
</reference>
<dbReference type="OrthoDB" id="555801at2759"/>
<dbReference type="Gene3D" id="3.30.470.30">
    <property type="entry name" value="DNA ligase/mRNA capping enzyme"/>
    <property type="match status" value="1"/>
</dbReference>
<dbReference type="SUPFAM" id="SSF56091">
    <property type="entry name" value="DNA ligase/mRNA capping enzyme, catalytic domain"/>
    <property type="match status" value="1"/>
</dbReference>
<protein>
    <recommendedName>
        <fullName evidence="3">mRNA capping enzyme adenylation domain-containing protein</fullName>
    </recommendedName>
</protein>
<keyword evidence="2" id="KW-1185">Reference proteome</keyword>
<dbReference type="AlphaFoldDB" id="A0A2J8A032"/>